<sequence length="88" mass="9683">MNRCQACLGETQSTLFIEGKEAIRQPIIVATEVIDTIGAGDTFTASFVVALVEGKSKEECMRFAGTALFFCSVSFFCFDLIRVFTKLL</sequence>
<keyword evidence="6" id="KW-1185">Reference proteome</keyword>
<evidence type="ECO:0000256" key="2">
    <source>
        <dbReference type="ARBA" id="ARBA00022777"/>
    </source>
</evidence>
<keyword evidence="1" id="KW-0808">Transferase</keyword>
<protein>
    <recommendedName>
        <fullName evidence="4">Carbohydrate kinase PfkB domain-containing protein</fullName>
    </recommendedName>
</protein>
<comment type="caution">
    <text evidence="5">The sequence shown here is derived from an EMBL/GenBank/DDBJ whole genome shotgun (WGS) entry which is preliminary data.</text>
</comment>
<dbReference type="InterPro" id="IPR011611">
    <property type="entry name" value="PfkB_dom"/>
</dbReference>
<keyword evidence="2" id="KW-0418">Kinase</keyword>
<keyword evidence="3" id="KW-1133">Transmembrane helix</keyword>
<dbReference type="OrthoDB" id="415590at2759"/>
<dbReference type="InterPro" id="IPR029056">
    <property type="entry name" value="Ribokinase-like"/>
</dbReference>
<dbReference type="EMBL" id="JADFTS010000005">
    <property type="protein sequence ID" value="KAF9605742.1"/>
    <property type="molecule type" value="Genomic_DNA"/>
</dbReference>
<gene>
    <name evidence="5" type="ORF">IFM89_018138</name>
</gene>
<accession>A0A835HX05</accession>
<keyword evidence="3" id="KW-0472">Membrane</keyword>
<dbReference type="Gene3D" id="3.40.1190.20">
    <property type="match status" value="1"/>
</dbReference>
<evidence type="ECO:0000256" key="1">
    <source>
        <dbReference type="ARBA" id="ARBA00022679"/>
    </source>
</evidence>
<dbReference type="AlphaFoldDB" id="A0A835HX05"/>
<evidence type="ECO:0000256" key="3">
    <source>
        <dbReference type="SAM" id="Phobius"/>
    </source>
</evidence>
<name>A0A835HX05_9MAGN</name>
<dbReference type="PANTHER" id="PTHR10584:SF166">
    <property type="entry name" value="RIBOKINASE"/>
    <property type="match status" value="1"/>
</dbReference>
<feature type="transmembrane region" description="Helical" evidence="3">
    <location>
        <begin position="63"/>
        <end position="84"/>
    </location>
</feature>
<dbReference type="PANTHER" id="PTHR10584">
    <property type="entry name" value="SUGAR KINASE"/>
    <property type="match status" value="1"/>
</dbReference>
<evidence type="ECO:0000313" key="5">
    <source>
        <dbReference type="EMBL" id="KAF9605742.1"/>
    </source>
</evidence>
<dbReference type="Pfam" id="PF00294">
    <property type="entry name" value="PfkB"/>
    <property type="match status" value="1"/>
</dbReference>
<dbReference type="GO" id="GO:0016301">
    <property type="term" value="F:kinase activity"/>
    <property type="evidence" value="ECO:0007669"/>
    <property type="project" value="UniProtKB-KW"/>
</dbReference>
<feature type="domain" description="Carbohydrate kinase PfkB" evidence="4">
    <location>
        <begin position="12"/>
        <end position="64"/>
    </location>
</feature>
<evidence type="ECO:0000313" key="6">
    <source>
        <dbReference type="Proteomes" id="UP000631114"/>
    </source>
</evidence>
<keyword evidence="3" id="KW-0812">Transmembrane</keyword>
<evidence type="ECO:0000259" key="4">
    <source>
        <dbReference type="Pfam" id="PF00294"/>
    </source>
</evidence>
<dbReference type="SUPFAM" id="SSF53613">
    <property type="entry name" value="Ribokinase-like"/>
    <property type="match status" value="1"/>
</dbReference>
<organism evidence="5 6">
    <name type="scientific">Coptis chinensis</name>
    <dbReference type="NCBI Taxonomy" id="261450"/>
    <lineage>
        <taxon>Eukaryota</taxon>
        <taxon>Viridiplantae</taxon>
        <taxon>Streptophyta</taxon>
        <taxon>Embryophyta</taxon>
        <taxon>Tracheophyta</taxon>
        <taxon>Spermatophyta</taxon>
        <taxon>Magnoliopsida</taxon>
        <taxon>Ranunculales</taxon>
        <taxon>Ranunculaceae</taxon>
        <taxon>Coptidoideae</taxon>
        <taxon>Coptis</taxon>
    </lineage>
</organism>
<proteinExistence type="predicted"/>
<dbReference type="Proteomes" id="UP000631114">
    <property type="component" value="Unassembled WGS sequence"/>
</dbReference>
<reference evidence="5 6" key="1">
    <citation type="submission" date="2020-10" db="EMBL/GenBank/DDBJ databases">
        <title>The Coptis chinensis genome and diversification of protoberbering-type alkaloids.</title>
        <authorList>
            <person name="Wang B."/>
            <person name="Shu S."/>
            <person name="Song C."/>
            <person name="Liu Y."/>
        </authorList>
    </citation>
    <scope>NUCLEOTIDE SEQUENCE [LARGE SCALE GENOMIC DNA]</scope>
    <source>
        <strain evidence="5">HL-2020</strain>
        <tissue evidence="5">Leaf</tissue>
    </source>
</reference>